<accession>A0A1M6UX48</accession>
<evidence type="ECO:0000313" key="7">
    <source>
        <dbReference type="Proteomes" id="UP000184474"/>
    </source>
</evidence>
<dbReference type="PANTHER" id="PTHR31339">
    <property type="entry name" value="PECTIN LYASE-RELATED"/>
    <property type="match status" value="1"/>
</dbReference>
<dbReference type="AlphaFoldDB" id="A0A1M6UX48"/>
<comment type="similarity">
    <text evidence="1 4">Belongs to the glycosyl hydrolase 28 family.</text>
</comment>
<dbReference type="InterPro" id="IPR011050">
    <property type="entry name" value="Pectin_lyase_fold/virulence"/>
</dbReference>
<dbReference type="InterPro" id="IPR012334">
    <property type="entry name" value="Pectin_lyas_fold"/>
</dbReference>
<dbReference type="InterPro" id="IPR006626">
    <property type="entry name" value="PbH1"/>
</dbReference>
<evidence type="ECO:0000256" key="5">
    <source>
        <dbReference type="SAM" id="SignalP"/>
    </source>
</evidence>
<proteinExistence type="inferred from homology"/>
<evidence type="ECO:0000256" key="3">
    <source>
        <dbReference type="ARBA" id="ARBA00023295"/>
    </source>
</evidence>
<sequence length="450" mass="50047">MIRLLTTALLLCCFAQSQGQPSETKAAIDGILSEISVPTFPSYTTKVTRFGAKGDSISDDHLAFAKAMAACKKKGGGTIVVPAGTYTLHGPIHFVSNVRLHLDQGAKIRFSSNPADYLPMVITSWEGTMLYNYSPMIYAYQAENIAITGEGTIDGEGHLWMDWKQKEQADKQHSRDMNHASTPITERQFGEGHYLRPQLLQFFDCKNILIEGIHVEDSPFWCLHMLRCSNITMRGLSYDAHNKNNDGIDLEYSRNVLIEDIDFNNADDNIAIKAGRDHEGRANSITPSENIVVRNCRFQGLHALVVGSEMAAGVRNVYVQDCQASGYLKRGIYLKTNTDRGGYIQNIHMDRVSLLEVEDCFYITSNYHNEGSGEYPSQVSDIYISNVTCQSANQSAIVIQGHPDKKIKNIQLRNIKVKEAKYGLSITDALDVTLEEIIVGKDITAPTSVH</sequence>
<evidence type="ECO:0000256" key="1">
    <source>
        <dbReference type="ARBA" id="ARBA00008834"/>
    </source>
</evidence>
<keyword evidence="7" id="KW-1185">Reference proteome</keyword>
<dbReference type="InterPro" id="IPR000743">
    <property type="entry name" value="Glyco_hydro_28"/>
</dbReference>
<protein>
    <submittedName>
        <fullName evidence="6">Polygalacturonase</fullName>
    </submittedName>
</protein>
<organism evidence="6 7">
    <name type="scientific">Reichenbachiella agariperforans</name>
    <dbReference type="NCBI Taxonomy" id="156994"/>
    <lineage>
        <taxon>Bacteria</taxon>
        <taxon>Pseudomonadati</taxon>
        <taxon>Bacteroidota</taxon>
        <taxon>Cytophagia</taxon>
        <taxon>Cytophagales</taxon>
        <taxon>Reichenbachiellaceae</taxon>
        <taxon>Reichenbachiella</taxon>
    </lineage>
</organism>
<name>A0A1M6UX48_REIAG</name>
<dbReference type="STRING" id="156994.SAMN04488028_10829"/>
<evidence type="ECO:0000256" key="4">
    <source>
        <dbReference type="RuleBase" id="RU361169"/>
    </source>
</evidence>
<dbReference type="RefSeq" id="WP_084190621.1">
    <property type="nucleotide sequence ID" value="NZ_FRAA01000008.1"/>
</dbReference>
<dbReference type="GO" id="GO:0004650">
    <property type="term" value="F:polygalacturonase activity"/>
    <property type="evidence" value="ECO:0007669"/>
    <property type="project" value="InterPro"/>
</dbReference>
<keyword evidence="5" id="KW-0732">Signal</keyword>
<dbReference type="Proteomes" id="UP000184474">
    <property type="component" value="Unassembled WGS sequence"/>
</dbReference>
<dbReference type="InterPro" id="IPR051801">
    <property type="entry name" value="GH28_Enzymes"/>
</dbReference>
<dbReference type="Gene3D" id="2.160.20.10">
    <property type="entry name" value="Single-stranded right-handed beta-helix, Pectin lyase-like"/>
    <property type="match status" value="1"/>
</dbReference>
<evidence type="ECO:0000256" key="2">
    <source>
        <dbReference type="ARBA" id="ARBA00022801"/>
    </source>
</evidence>
<dbReference type="GO" id="GO:0005975">
    <property type="term" value="P:carbohydrate metabolic process"/>
    <property type="evidence" value="ECO:0007669"/>
    <property type="project" value="InterPro"/>
</dbReference>
<dbReference type="SMART" id="SM00710">
    <property type="entry name" value="PbH1"/>
    <property type="match status" value="6"/>
</dbReference>
<gene>
    <name evidence="6" type="ORF">SAMN04488028_10829</name>
</gene>
<feature type="chain" id="PRO_5009921524" evidence="5">
    <location>
        <begin position="20"/>
        <end position="450"/>
    </location>
</feature>
<dbReference type="Pfam" id="PF00295">
    <property type="entry name" value="Glyco_hydro_28"/>
    <property type="match status" value="1"/>
</dbReference>
<feature type="signal peptide" evidence="5">
    <location>
        <begin position="1"/>
        <end position="19"/>
    </location>
</feature>
<dbReference type="EMBL" id="FRAA01000008">
    <property type="protein sequence ID" value="SHK73733.1"/>
    <property type="molecule type" value="Genomic_DNA"/>
</dbReference>
<dbReference type="SUPFAM" id="SSF51126">
    <property type="entry name" value="Pectin lyase-like"/>
    <property type="match status" value="1"/>
</dbReference>
<keyword evidence="3 4" id="KW-0326">Glycosidase</keyword>
<reference evidence="7" key="1">
    <citation type="submission" date="2016-11" db="EMBL/GenBank/DDBJ databases">
        <authorList>
            <person name="Varghese N."/>
            <person name="Submissions S."/>
        </authorList>
    </citation>
    <scope>NUCLEOTIDE SEQUENCE [LARGE SCALE GENOMIC DNA]</scope>
    <source>
        <strain evidence="7">DSM 26134</strain>
    </source>
</reference>
<dbReference type="PANTHER" id="PTHR31339:SF9">
    <property type="entry name" value="PLASMIN AND FIBRONECTIN-BINDING PROTEIN A"/>
    <property type="match status" value="1"/>
</dbReference>
<keyword evidence="2 4" id="KW-0378">Hydrolase</keyword>
<evidence type="ECO:0000313" key="6">
    <source>
        <dbReference type="EMBL" id="SHK73733.1"/>
    </source>
</evidence>